<name>A0A3N0YLE2_ANAGA</name>
<gene>
    <name evidence="2" type="ORF">DPX16_12594</name>
</gene>
<keyword evidence="3" id="KW-1185">Reference proteome</keyword>
<protein>
    <submittedName>
        <fullName evidence="2">Uncharacterized protein</fullName>
    </submittedName>
</protein>
<dbReference type="EMBL" id="RJVU01037189">
    <property type="protein sequence ID" value="ROL46701.1"/>
    <property type="molecule type" value="Genomic_DNA"/>
</dbReference>
<organism evidence="2 3">
    <name type="scientific">Anabarilius grahami</name>
    <name type="common">Kanglang fish</name>
    <name type="synonym">Barilius grahami</name>
    <dbReference type="NCBI Taxonomy" id="495550"/>
    <lineage>
        <taxon>Eukaryota</taxon>
        <taxon>Metazoa</taxon>
        <taxon>Chordata</taxon>
        <taxon>Craniata</taxon>
        <taxon>Vertebrata</taxon>
        <taxon>Euteleostomi</taxon>
        <taxon>Actinopterygii</taxon>
        <taxon>Neopterygii</taxon>
        <taxon>Teleostei</taxon>
        <taxon>Ostariophysi</taxon>
        <taxon>Cypriniformes</taxon>
        <taxon>Xenocyprididae</taxon>
        <taxon>Xenocypridinae</taxon>
        <taxon>Xenocypridinae incertae sedis</taxon>
        <taxon>Anabarilius</taxon>
    </lineage>
</organism>
<comment type="caution">
    <text evidence="2">The sequence shown here is derived from an EMBL/GenBank/DDBJ whole genome shotgun (WGS) entry which is preliminary data.</text>
</comment>
<dbReference type="Proteomes" id="UP000281406">
    <property type="component" value="Unassembled WGS sequence"/>
</dbReference>
<feature type="region of interest" description="Disordered" evidence="1">
    <location>
        <begin position="88"/>
        <end position="112"/>
    </location>
</feature>
<evidence type="ECO:0000256" key="1">
    <source>
        <dbReference type="SAM" id="MobiDB-lite"/>
    </source>
</evidence>
<reference evidence="2 3" key="1">
    <citation type="submission" date="2018-10" db="EMBL/GenBank/DDBJ databases">
        <title>Genome assembly for a Yunnan-Guizhou Plateau 3E fish, Anabarilius grahami (Regan), and its evolutionary and genetic applications.</title>
        <authorList>
            <person name="Jiang W."/>
        </authorList>
    </citation>
    <scope>NUCLEOTIDE SEQUENCE [LARGE SCALE GENOMIC DNA]</scope>
    <source>
        <strain evidence="2">AG-KIZ</strain>
        <tissue evidence="2">Muscle</tissue>
    </source>
</reference>
<accession>A0A3N0YLE2</accession>
<sequence>MKWRRVWIEFPSDPDRSPDFEKCCPMTSLKKRPGSIKERLEKQSVSFRLQGLFCLYKSYFKSADEGELLDKDDVLSLTSSDPAASAHLAASPREQEMAFEEEAGEPAETSKPPCPAYVELLEVMERASGRLQLPWEHVKRGVACGRLDERFLSGHNKAAPVSLPFLPDLHVEIEKAWKNPYSARIHLHQRANFADMEGLSQHGQGQRSSVASRAPPPPLSKCQRRRDSRKKQQDLREVGFFKRKLPQKGNEQDHAEQEGLCENPA</sequence>
<feature type="compositionally biased region" description="Basic and acidic residues" evidence="1">
    <location>
        <begin position="230"/>
        <end position="240"/>
    </location>
</feature>
<proteinExistence type="predicted"/>
<dbReference type="AlphaFoldDB" id="A0A3N0YLE2"/>
<evidence type="ECO:0000313" key="2">
    <source>
        <dbReference type="EMBL" id="ROL46701.1"/>
    </source>
</evidence>
<feature type="region of interest" description="Disordered" evidence="1">
    <location>
        <begin position="198"/>
        <end position="265"/>
    </location>
</feature>
<evidence type="ECO:0000313" key="3">
    <source>
        <dbReference type="Proteomes" id="UP000281406"/>
    </source>
</evidence>